<proteinExistence type="predicted"/>
<keyword evidence="2" id="KW-1185">Reference proteome</keyword>
<name>A0ACB9QWG6_9MYRT</name>
<organism evidence="1 2">
    <name type="scientific">Melastoma candidum</name>
    <dbReference type="NCBI Taxonomy" id="119954"/>
    <lineage>
        <taxon>Eukaryota</taxon>
        <taxon>Viridiplantae</taxon>
        <taxon>Streptophyta</taxon>
        <taxon>Embryophyta</taxon>
        <taxon>Tracheophyta</taxon>
        <taxon>Spermatophyta</taxon>
        <taxon>Magnoliopsida</taxon>
        <taxon>eudicotyledons</taxon>
        <taxon>Gunneridae</taxon>
        <taxon>Pentapetalae</taxon>
        <taxon>rosids</taxon>
        <taxon>malvids</taxon>
        <taxon>Myrtales</taxon>
        <taxon>Melastomataceae</taxon>
        <taxon>Melastomatoideae</taxon>
        <taxon>Melastomateae</taxon>
        <taxon>Melastoma</taxon>
    </lineage>
</organism>
<sequence length="204" mass="23757">MMYRQYENDILEFIVNSDNDVDTDEEMFNGVDLGDDEEGMNVSVNEAGPFRKRLEKSLPFYLDSGDTGKMIVDEDEDVRIRDNTESVVKSRKGMRFKNKKELIKTVNTFCIKNHYNYEVIETDKIRWYVICSENGGGCKWRLRGRQRSGGHEFEITVVDATEEVVQMYSRAYILQLIGGMLFTTKSDNLVHLFWLPLLADFEMT</sequence>
<protein>
    <submittedName>
        <fullName evidence="1">Uncharacterized protein</fullName>
    </submittedName>
</protein>
<evidence type="ECO:0000313" key="2">
    <source>
        <dbReference type="Proteomes" id="UP001057402"/>
    </source>
</evidence>
<reference evidence="2" key="1">
    <citation type="journal article" date="2023" name="Front. Plant Sci.">
        <title>Chromosomal-level genome assembly of Melastoma candidum provides insights into trichome evolution.</title>
        <authorList>
            <person name="Zhong Y."/>
            <person name="Wu W."/>
            <person name="Sun C."/>
            <person name="Zou P."/>
            <person name="Liu Y."/>
            <person name="Dai S."/>
            <person name="Zhou R."/>
        </authorList>
    </citation>
    <scope>NUCLEOTIDE SEQUENCE [LARGE SCALE GENOMIC DNA]</scope>
</reference>
<dbReference type="Proteomes" id="UP001057402">
    <property type="component" value="Chromosome 5"/>
</dbReference>
<comment type="caution">
    <text evidence="1">The sequence shown here is derived from an EMBL/GenBank/DDBJ whole genome shotgun (WGS) entry which is preliminary data.</text>
</comment>
<accession>A0ACB9QWG6</accession>
<gene>
    <name evidence="1" type="ORF">MLD38_019289</name>
</gene>
<dbReference type="EMBL" id="CM042884">
    <property type="protein sequence ID" value="KAI4371008.1"/>
    <property type="molecule type" value="Genomic_DNA"/>
</dbReference>
<evidence type="ECO:0000313" key="1">
    <source>
        <dbReference type="EMBL" id="KAI4371008.1"/>
    </source>
</evidence>